<organism evidence="6 7">
    <name type="scientific">Desulfotomaculum nigrificans (strain DSM 14880 / VKM B-2319 / CO-1-SRB)</name>
    <name type="common">Desulfotomaculum carboxydivorans</name>
    <dbReference type="NCBI Taxonomy" id="868595"/>
    <lineage>
        <taxon>Bacteria</taxon>
        <taxon>Bacillati</taxon>
        <taxon>Bacillota</taxon>
        <taxon>Clostridia</taxon>
        <taxon>Eubacteriales</taxon>
        <taxon>Desulfotomaculaceae</taxon>
        <taxon>Desulfotomaculum</taxon>
    </lineage>
</organism>
<dbReference type="InterPro" id="IPR003000">
    <property type="entry name" value="Sirtuin"/>
</dbReference>
<dbReference type="PANTHER" id="PTHR11085:SF10">
    <property type="entry name" value="NAD-DEPENDENT PROTEIN DEACYLASE SIRTUIN-5, MITOCHONDRIAL-RELATED"/>
    <property type="match status" value="1"/>
</dbReference>
<dbReference type="InterPro" id="IPR026590">
    <property type="entry name" value="Ssirtuin_cat_dom"/>
</dbReference>
<evidence type="ECO:0000313" key="7">
    <source>
        <dbReference type="Proteomes" id="UP000009226"/>
    </source>
</evidence>
<evidence type="ECO:0000259" key="5">
    <source>
        <dbReference type="PROSITE" id="PS50305"/>
    </source>
</evidence>
<dbReference type="KEGG" id="dca:Desca_0985"/>
<sequence>MKENELSYQARVHHLVQLIKESGKTVALTGAGASTESGIPDFRSQDSGLWNQVDPQKSVSIRALKKDPQSFYRFNFQWWDVCLQAKPNACHHSLARLEEQGWLLGVITQNIDGLHQRAGSQRVWEVHGHLRSCHCLHCGRMFDLARLKVEYHCTCGGLLRPDVVLFGDAMPEDYYTAEQVLSGCQLLLVIGSSLQVQPVAGLPRLARRVVIINHDPTPWDESAELVFRESAGQVLADVVKQLGNNTGPYYTG</sequence>
<keyword evidence="2" id="KW-0808">Transferase</keyword>
<dbReference type="eggNOG" id="COG0846">
    <property type="taxonomic scope" value="Bacteria"/>
</dbReference>
<dbReference type="PROSITE" id="PS50305">
    <property type="entry name" value="SIRTUIN"/>
    <property type="match status" value="1"/>
</dbReference>
<evidence type="ECO:0000256" key="2">
    <source>
        <dbReference type="ARBA" id="ARBA00022679"/>
    </source>
</evidence>
<dbReference type="SUPFAM" id="SSF52467">
    <property type="entry name" value="DHS-like NAD/FAD-binding domain"/>
    <property type="match status" value="1"/>
</dbReference>
<dbReference type="STRING" id="868595.Desca_0985"/>
<dbReference type="Gene3D" id="3.30.1600.10">
    <property type="entry name" value="SIR2/SIRT2 'Small Domain"/>
    <property type="match status" value="1"/>
</dbReference>
<feature type="binding site" evidence="4">
    <location>
        <position position="155"/>
    </location>
    <ligand>
        <name>Zn(2+)</name>
        <dbReference type="ChEBI" id="CHEBI:29105"/>
    </ligand>
</feature>
<evidence type="ECO:0000256" key="4">
    <source>
        <dbReference type="PROSITE-ProRule" id="PRU00236"/>
    </source>
</evidence>
<dbReference type="GO" id="GO:0070403">
    <property type="term" value="F:NAD+ binding"/>
    <property type="evidence" value="ECO:0007669"/>
    <property type="project" value="InterPro"/>
</dbReference>
<dbReference type="HOGENOM" id="CLU_023643_3_0_9"/>
<dbReference type="Pfam" id="PF02146">
    <property type="entry name" value="SIR2"/>
    <property type="match status" value="1"/>
</dbReference>
<feature type="binding site" evidence="4">
    <location>
        <position position="135"/>
    </location>
    <ligand>
        <name>Zn(2+)</name>
        <dbReference type="ChEBI" id="CHEBI:29105"/>
    </ligand>
</feature>
<keyword evidence="4" id="KW-0862">Zinc</keyword>
<reference evidence="6" key="1">
    <citation type="submission" date="2011-05" db="EMBL/GenBank/DDBJ databases">
        <title>Complete sequence of Desulfotomaculum carboxydivorans CO-1-SRB.</title>
        <authorList>
            <consortium name="US DOE Joint Genome Institute"/>
            <person name="Lucas S."/>
            <person name="Han J."/>
            <person name="Lapidus A."/>
            <person name="Cheng J.-F."/>
            <person name="Goodwin L."/>
            <person name="Pitluck S."/>
            <person name="Peters L."/>
            <person name="Mikhailova N."/>
            <person name="Lu M."/>
            <person name="Han C."/>
            <person name="Tapia R."/>
            <person name="Land M."/>
            <person name="Hauser L."/>
            <person name="Kyrpides N."/>
            <person name="Ivanova N."/>
            <person name="Pagani I."/>
            <person name="Stams A."/>
            <person name="Plugge C."/>
            <person name="Muyzer G."/>
            <person name="Kuever J."/>
            <person name="Parshina S."/>
            <person name="Ivanova A."/>
            <person name="Nazina T."/>
            <person name="Woyke T."/>
        </authorList>
    </citation>
    <scope>NUCLEOTIDE SEQUENCE [LARGE SCALE GENOMIC DNA]</scope>
    <source>
        <strain evidence="6">CO-1-SRB</strain>
    </source>
</reference>
<protein>
    <recommendedName>
        <fullName evidence="1">protein acetyllysine N-acetyltransferase</fullName>
        <ecNumber evidence="1">2.3.1.286</ecNumber>
    </recommendedName>
</protein>
<dbReference type="InterPro" id="IPR029035">
    <property type="entry name" value="DHS-like_NAD/FAD-binding_dom"/>
</dbReference>
<dbReference type="InterPro" id="IPR026591">
    <property type="entry name" value="Sirtuin_cat_small_dom_sf"/>
</dbReference>
<accession>F6B2N0</accession>
<dbReference type="GO" id="GO:0017136">
    <property type="term" value="F:histone deacetylase activity, NAD-dependent"/>
    <property type="evidence" value="ECO:0007669"/>
    <property type="project" value="TreeGrafter"/>
</dbReference>
<evidence type="ECO:0000313" key="6">
    <source>
        <dbReference type="EMBL" id="AEF93859.1"/>
    </source>
</evidence>
<gene>
    <name evidence="6" type="ordered locus">Desca_0985</name>
</gene>
<dbReference type="EC" id="2.3.1.286" evidence="1"/>
<keyword evidence="4" id="KW-0479">Metal-binding</keyword>
<feature type="domain" description="Deacetylase sirtuin-type" evidence="5">
    <location>
        <begin position="5"/>
        <end position="245"/>
    </location>
</feature>
<evidence type="ECO:0000256" key="1">
    <source>
        <dbReference type="ARBA" id="ARBA00012928"/>
    </source>
</evidence>
<evidence type="ECO:0000256" key="3">
    <source>
        <dbReference type="ARBA" id="ARBA00023027"/>
    </source>
</evidence>
<dbReference type="AlphaFoldDB" id="F6B2N0"/>
<feature type="active site" description="Proton acceptor" evidence="4">
    <location>
        <position position="127"/>
    </location>
</feature>
<dbReference type="NCBIfam" id="NF001753">
    <property type="entry name" value="PRK00481.1-3"/>
    <property type="match status" value="1"/>
</dbReference>
<dbReference type="Gene3D" id="3.40.50.1220">
    <property type="entry name" value="TPP-binding domain"/>
    <property type="match status" value="1"/>
</dbReference>
<dbReference type="InterPro" id="IPR050134">
    <property type="entry name" value="NAD-dep_sirtuin_deacylases"/>
</dbReference>
<dbReference type="Proteomes" id="UP000009226">
    <property type="component" value="Chromosome"/>
</dbReference>
<dbReference type="EMBL" id="CP002736">
    <property type="protein sequence ID" value="AEF93859.1"/>
    <property type="molecule type" value="Genomic_DNA"/>
</dbReference>
<keyword evidence="7" id="KW-1185">Reference proteome</keyword>
<feature type="binding site" evidence="4">
    <location>
        <position position="138"/>
    </location>
    <ligand>
        <name>Zn(2+)</name>
        <dbReference type="ChEBI" id="CHEBI:29105"/>
    </ligand>
</feature>
<dbReference type="RefSeq" id="WP_003543920.1">
    <property type="nucleotide sequence ID" value="NC_015565.1"/>
</dbReference>
<keyword evidence="3" id="KW-0520">NAD</keyword>
<name>F6B2N0_DESCC</name>
<feature type="binding site" evidence="4">
    <location>
        <position position="153"/>
    </location>
    <ligand>
        <name>Zn(2+)</name>
        <dbReference type="ChEBI" id="CHEBI:29105"/>
    </ligand>
</feature>
<dbReference type="PANTHER" id="PTHR11085">
    <property type="entry name" value="NAD-DEPENDENT PROTEIN DEACYLASE SIRTUIN-5, MITOCHONDRIAL-RELATED"/>
    <property type="match status" value="1"/>
</dbReference>
<dbReference type="GO" id="GO:0046872">
    <property type="term" value="F:metal ion binding"/>
    <property type="evidence" value="ECO:0007669"/>
    <property type="project" value="UniProtKB-KW"/>
</dbReference>
<proteinExistence type="predicted"/>